<dbReference type="Proteomes" id="UP000694545">
    <property type="component" value="Unplaced"/>
</dbReference>
<keyword evidence="1" id="KW-1015">Disulfide bond</keyword>
<dbReference type="InterPro" id="IPR036880">
    <property type="entry name" value="Kunitz_BPTI_sf"/>
</dbReference>
<proteinExistence type="predicted"/>
<reference evidence="4" key="2">
    <citation type="submission" date="2025-09" db="UniProtKB">
        <authorList>
            <consortium name="Ensembl"/>
        </authorList>
    </citation>
    <scope>IDENTIFICATION</scope>
</reference>
<dbReference type="AlphaFoldDB" id="A0A8D2IQ46"/>
<dbReference type="InterPro" id="IPR050098">
    <property type="entry name" value="TFPI/VKTCI-like"/>
</dbReference>
<accession>A0A8D2IQ46</accession>
<dbReference type="PANTHER" id="PTHR10083:SF374">
    <property type="entry name" value="BPTI_KUNITZ INHIBITOR DOMAIN-CONTAINING PROTEIN"/>
    <property type="match status" value="1"/>
</dbReference>
<feature type="domain" description="BPTI/Kunitz inhibitor" evidence="3">
    <location>
        <begin position="3"/>
        <end position="55"/>
    </location>
</feature>
<name>A0A8D2IQ46_VARKO</name>
<sequence length="234" mass="25705">HHSNMAPKIGHTLQVALASRCKFGRRNKRCRPFTYGGCGGNANNFPSYHTCARETRDCACSAQEPRKAALQERSAVPHAPGPAGAGGQRRGELLCAKGRAGDRGPCTESFPRFYYDAHSKNCSAFDFGSCNGNRNNFMTIEECIRECVRPGEANELFGTSPGNQKNLHFSVNIFYETVLFQLQYSYLLWVLFLTNFRTLCCSPGCCCICSVWSAGMDSTQLTCFHPLQGASNGA</sequence>
<evidence type="ECO:0000256" key="2">
    <source>
        <dbReference type="SAM" id="MobiDB-lite"/>
    </source>
</evidence>
<dbReference type="Pfam" id="PF00014">
    <property type="entry name" value="Kunitz_BPTI"/>
    <property type="match status" value="2"/>
</dbReference>
<dbReference type="PRINTS" id="PR00759">
    <property type="entry name" value="BASICPTASE"/>
</dbReference>
<dbReference type="SMART" id="SM00131">
    <property type="entry name" value="KU"/>
    <property type="match status" value="2"/>
</dbReference>
<dbReference type="Ensembl" id="ENSVKKT00000000900.1">
    <property type="protein sequence ID" value="ENSVKKP00000000868.1"/>
    <property type="gene ID" value="ENSVKKG00000000710.1"/>
</dbReference>
<feature type="region of interest" description="Disordered" evidence="2">
    <location>
        <begin position="69"/>
        <end position="89"/>
    </location>
</feature>
<feature type="domain" description="BPTI/Kunitz inhibitor" evidence="3">
    <location>
        <begin position="95"/>
        <end position="147"/>
    </location>
</feature>
<dbReference type="InterPro" id="IPR002223">
    <property type="entry name" value="Kunitz_BPTI"/>
</dbReference>
<dbReference type="SUPFAM" id="SSF57362">
    <property type="entry name" value="BPTI-like"/>
    <property type="match status" value="2"/>
</dbReference>
<dbReference type="CDD" id="cd00109">
    <property type="entry name" value="Kunitz-type"/>
    <property type="match status" value="2"/>
</dbReference>
<keyword evidence="5" id="KW-1185">Reference proteome</keyword>
<dbReference type="PROSITE" id="PS50279">
    <property type="entry name" value="BPTI_KUNITZ_2"/>
    <property type="match status" value="2"/>
</dbReference>
<dbReference type="GO" id="GO:0004867">
    <property type="term" value="F:serine-type endopeptidase inhibitor activity"/>
    <property type="evidence" value="ECO:0007669"/>
    <property type="project" value="InterPro"/>
</dbReference>
<evidence type="ECO:0000313" key="5">
    <source>
        <dbReference type="Proteomes" id="UP000694545"/>
    </source>
</evidence>
<organism evidence="4 5">
    <name type="scientific">Varanus komodoensis</name>
    <name type="common">Komodo dragon</name>
    <dbReference type="NCBI Taxonomy" id="61221"/>
    <lineage>
        <taxon>Eukaryota</taxon>
        <taxon>Metazoa</taxon>
        <taxon>Chordata</taxon>
        <taxon>Craniata</taxon>
        <taxon>Vertebrata</taxon>
        <taxon>Euteleostomi</taxon>
        <taxon>Lepidosauria</taxon>
        <taxon>Squamata</taxon>
        <taxon>Bifurcata</taxon>
        <taxon>Unidentata</taxon>
        <taxon>Episquamata</taxon>
        <taxon>Toxicofera</taxon>
        <taxon>Anguimorpha</taxon>
        <taxon>Paleoanguimorpha</taxon>
        <taxon>Varanoidea</taxon>
        <taxon>Varanidae</taxon>
        <taxon>Varanus</taxon>
    </lineage>
</organism>
<protein>
    <recommendedName>
        <fullName evidence="3">BPTI/Kunitz inhibitor domain-containing protein</fullName>
    </recommendedName>
</protein>
<dbReference type="GO" id="GO:0005615">
    <property type="term" value="C:extracellular space"/>
    <property type="evidence" value="ECO:0007669"/>
    <property type="project" value="TreeGrafter"/>
</dbReference>
<dbReference type="PROSITE" id="PS00280">
    <property type="entry name" value="BPTI_KUNITZ_1"/>
    <property type="match status" value="1"/>
</dbReference>
<dbReference type="InterPro" id="IPR020901">
    <property type="entry name" value="Prtase_inh_Kunz-CS"/>
</dbReference>
<evidence type="ECO:0000259" key="3">
    <source>
        <dbReference type="PROSITE" id="PS50279"/>
    </source>
</evidence>
<dbReference type="PANTHER" id="PTHR10083">
    <property type="entry name" value="KUNITZ-TYPE PROTEASE INHIBITOR-RELATED"/>
    <property type="match status" value="1"/>
</dbReference>
<dbReference type="Gene3D" id="4.10.410.10">
    <property type="entry name" value="Pancreatic trypsin inhibitor Kunitz domain"/>
    <property type="match status" value="2"/>
</dbReference>
<reference evidence="4" key="1">
    <citation type="submission" date="2025-08" db="UniProtKB">
        <authorList>
            <consortium name="Ensembl"/>
        </authorList>
    </citation>
    <scope>IDENTIFICATION</scope>
</reference>
<evidence type="ECO:0000256" key="1">
    <source>
        <dbReference type="ARBA" id="ARBA00023157"/>
    </source>
</evidence>
<evidence type="ECO:0000313" key="4">
    <source>
        <dbReference type="Ensembl" id="ENSVKKP00000000868.1"/>
    </source>
</evidence>